<protein>
    <recommendedName>
        <fullName evidence="1">diguanylate cyclase</fullName>
        <ecNumber evidence="1">2.7.7.65</ecNumber>
    </recommendedName>
</protein>
<dbReference type="Gene3D" id="3.30.70.270">
    <property type="match status" value="1"/>
</dbReference>
<dbReference type="InterPro" id="IPR050469">
    <property type="entry name" value="Diguanylate_Cyclase"/>
</dbReference>
<dbReference type="InterPro" id="IPR043128">
    <property type="entry name" value="Rev_trsase/Diguanyl_cyclase"/>
</dbReference>
<proteinExistence type="predicted"/>
<keyword evidence="3" id="KW-0812">Transmembrane</keyword>
<evidence type="ECO:0000313" key="6">
    <source>
        <dbReference type="Proteomes" id="UP000005695"/>
    </source>
</evidence>
<dbReference type="PROSITE" id="PS50887">
    <property type="entry name" value="GGDEF"/>
    <property type="match status" value="1"/>
</dbReference>
<dbReference type="EMBL" id="AAEW02000010">
    <property type="protein sequence ID" value="EAT15439.1"/>
    <property type="molecule type" value="Genomic_DNA"/>
</dbReference>
<dbReference type="SMART" id="SM00267">
    <property type="entry name" value="GGDEF"/>
    <property type="match status" value="1"/>
</dbReference>
<reference evidence="5" key="2">
    <citation type="submission" date="2006-05" db="EMBL/GenBank/DDBJ databases">
        <title>Sequencing of the draft genome and assembly of Desulfuromonas acetoxidans DSM 684.</title>
        <authorList>
            <consortium name="US DOE Joint Genome Institute (JGI-PGF)"/>
            <person name="Copeland A."/>
            <person name="Lucas S."/>
            <person name="Lapidus A."/>
            <person name="Barry K."/>
            <person name="Detter J.C."/>
            <person name="Glavina del Rio T."/>
            <person name="Hammon N."/>
            <person name="Israni S."/>
            <person name="Dalin E."/>
            <person name="Tice H."/>
            <person name="Bruce D."/>
            <person name="Pitluck S."/>
            <person name="Richardson P."/>
        </authorList>
    </citation>
    <scope>NUCLEOTIDE SEQUENCE [LARGE SCALE GENOMIC DNA]</scope>
    <source>
        <strain evidence="5">DSM 684</strain>
    </source>
</reference>
<dbReference type="InterPro" id="IPR029787">
    <property type="entry name" value="Nucleotide_cyclase"/>
</dbReference>
<keyword evidence="6" id="KW-1185">Reference proteome</keyword>
<evidence type="ECO:0000259" key="4">
    <source>
        <dbReference type="PROSITE" id="PS50887"/>
    </source>
</evidence>
<dbReference type="RefSeq" id="WP_006000731.1">
    <property type="nucleotide sequence ID" value="NZ_AAEW02000010.1"/>
</dbReference>
<dbReference type="GO" id="GO:0052621">
    <property type="term" value="F:diguanylate cyclase activity"/>
    <property type="evidence" value="ECO:0007669"/>
    <property type="project" value="UniProtKB-EC"/>
</dbReference>
<name>Q1JZ55_DESA6</name>
<sequence>MLQTGKNKKILALTGVFLGIAMVALIVLFHTVIHKSQMLKAQEAVYNLLQVQLAIREYVHDTIRPEIYRLQDQGVMQADYFSPELMSRSYISREVLKTFLDLQGKEFSASIFRYASRSPLNLENQATAFEEQLLSKFENDEISEYCEEIVQNGQAALFYAVPLGRFDSSCLLCHSDPAIAPPSLVARYGDSHGFYRQEGQLSGLMSISIPLARFNAQCVKTSTVVAFLTALGFVAVYFMIRALLVKKDGQDLLLEQQNRELDRLSTTDPLTGLWNRLRFNHETPRYIAQAQSRKESLAMAVIDIDHFKKINDTFGHSIGDEVLKIFSAYLQEKCRKTDFLARLGGEEFVILTPAITKTELEHFCQRLLEGMIVVEYPHNLKLTASVGVALYQDGEDQSLFFSRADRAMYESKEKGRYCYTIAE</sequence>
<dbReference type="Pfam" id="PF11845">
    <property type="entry name" value="Tll0287-like"/>
    <property type="match status" value="1"/>
</dbReference>
<dbReference type="InterPro" id="IPR000160">
    <property type="entry name" value="GGDEF_dom"/>
</dbReference>
<dbReference type="NCBIfam" id="TIGR00254">
    <property type="entry name" value="GGDEF"/>
    <property type="match status" value="1"/>
</dbReference>
<dbReference type="EC" id="2.7.7.65" evidence="1"/>
<organism evidence="5 6">
    <name type="scientific">Desulfuromonas acetoxidans (strain DSM 684 / 11070)</name>
    <dbReference type="NCBI Taxonomy" id="281689"/>
    <lineage>
        <taxon>Bacteria</taxon>
        <taxon>Pseudomonadati</taxon>
        <taxon>Thermodesulfobacteriota</taxon>
        <taxon>Desulfuromonadia</taxon>
        <taxon>Desulfuromonadales</taxon>
        <taxon>Desulfuromonadaceae</taxon>
        <taxon>Desulfuromonas</taxon>
    </lineage>
</organism>
<evidence type="ECO:0000313" key="5">
    <source>
        <dbReference type="EMBL" id="EAT15439.1"/>
    </source>
</evidence>
<feature type="domain" description="GGDEF" evidence="4">
    <location>
        <begin position="295"/>
        <end position="423"/>
    </location>
</feature>
<evidence type="ECO:0000256" key="3">
    <source>
        <dbReference type="SAM" id="Phobius"/>
    </source>
</evidence>
<feature type="transmembrane region" description="Helical" evidence="3">
    <location>
        <begin position="224"/>
        <end position="244"/>
    </location>
</feature>
<dbReference type="OrthoDB" id="9812260at2"/>
<gene>
    <name evidence="5" type="ORF">Dace_1301</name>
</gene>
<dbReference type="InterPro" id="IPR021796">
    <property type="entry name" value="Tll0287-like_dom"/>
</dbReference>
<comment type="caution">
    <text evidence="5">The sequence shown here is derived from an EMBL/GenBank/DDBJ whole genome shotgun (WGS) entry which is preliminary data.</text>
</comment>
<dbReference type="FunFam" id="3.30.70.270:FF:000001">
    <property type="entry name" value="Diguanylate cyclase domain protein"/>
    <property type="match status" value="1"/>
</dbReference>
<comment type="catalytic activity">
    <reaction evidence="2">
        <text>2 GTP = 3',3'-c-di-GMP + 2 diphosphate</text>
        <dbReference type="Rhea" id="RHEA:24898"/>
        <dbReference type="ChEBI" id="CHEBI:33019"/>
        <dbReference type="ChEBI" id="CHEBI:37565"/>
        <dbReference type="ChEBI" id="CHEBI:58805"/>
        <dbReference type="EC" id="2.7.7.65"/>
    </reaction>
</comment>
<keyword evidence="3" id="KW-0472">Membrane</keyword>
<dbReference type="AlphaFoldDB" id="Q1JZ55"/>
<dbReference type="SUPFAM" id="SSF55073">
    <property type="entry name" value="Nucleotide cyclase"/>
    <property type="match status" value="1"/>
</dbReference>
<evidence type="ECO:0000256" key="1">
    <source>
        <dbReference type="ARBA" id="ARBA00012528"/>
    </source>
</evidence>
<keyword evidence="3" id="KW-1133">Transmembrane helix</keyword>
<dbReference type="PANTHER" id="PTHR45138">
    <property type="entry name" value="REGULATORY COMPONENTS OF SENSORY TRANSDUCTION SYSTEM"/>
    <property type="match status" value="1"/>
</dbReference>
<dbReference type="CDD" id="cd01949">
    <property type="entry name" value="GGDEF"/>
    <property type="match status" value="1"/>
</dbReference>
<accession>Q1JZ55</accession>
<feature type="transmembrane region" description="Helical" evidence="3">
    <location>
        <begin position="12"/>
        <end position="33"/>
    </location>
</feature>
<reference evidence="5" key="1">
    <citation type="submission" date="2006-05" db="EMBL/GenBank/DDBJ databases">
        <title>Annotation of the draft genome assembly of Desulfuromonas acetoxidans DSM 684.</title>
        <authorList>
            <consortium name="US DOE Joint Genome Institute (JGI-ORNL)"/>
            <person name="Larimer F."/>
            <person name="Land M."/>
            <person name="Hauser L."/>
        </authorList>
    </citation>
    <scope>NUCLEOTIDE SEQUENCE [LARGE SCALE GENOMIC DNA]</scope>
    <source>
        <strain evidence="5">DSM 684</strain>
    </source>
</reference>
<dbReference type="Proteomes" id="UP000005695">
    <property type="component" value="Unassembled WGS sequence"/>
</dbReference>
<evidence type="ECO:0000256" key="2">
    <source>
        <dbReference type="ARBA" id="ARBA00034247"/>
    </source>
</evidence>
<dbReference type="Pfam" id="PF00990">
    <property type="entry name" value="GGDEF"/>
    <property type="match status" value="1"/>
</dbReference>
<dbReference type="PANTHER" id="PTHR45138:SF9">
    <property type="entry name" value="DIGUANYLATE CYCLASE DGCM-RELATED"/>
    <property type="match status" value="1"/>
</dbReference>